<feature type="transmembrane region" description="Helical" evidence="1">
    <location>
        <begin position="60"/>
        <end position="82"/>
    </location>
</feature>
<protein>
    <submittedName>
        <fullName evidence="2">Uncharacterized protein</fullName>
    </submittedName>
</protein>
<organism evidence="2 3">
    <name type="scientific">Armillaria luteobubalina</name>
    <dbReference type="NCBI Taxonomy" id="153913"/>
    <lineage>
        <taxon>Eukaryota</taxon>
        <taxon>Fungi</taxon>
        <taxon>Dikarya</taxon>
        <taxon>Basidiomycota</taxon>
        <taxon>Agaricomycotina</taxon>
        <taxon>Agaricomycetes</taxon>
        <taxon>Agaricomycetidae</taxon>
        <taxon>Agaricales</taxon>
        <taxon>Marasmiineae</taxon>
        <taxon>Physalacriaceae</taxon>
        <taxon>Armillaria</taxon>
    </lineage>
</organism>
<name>A0AA39P9Z8_9AGAR</name>
<evidence type="ECO:0000313" key="2">
    <source>
        <dbReference type="EMBL" id="KAK0479809.1"/>
    </source>
</evidence>
<sequence>MSQTSPDFASIQVLATQLSDSWFNGVIIESLIHGMYTTLLSIVLWRMVSGDTVHRAQTKVLAWIAVFMYIMATMHISVRWFYARRAFITNGETEENEELTPLIDPQGKPVTPWGSNAINWGVAYYTMTLSTTVICTTLIVFRLTQASRAADFLRFAPNPYHKVMEIMVESAALYVVALAIYIPFIATNSPYSNYPQVILASIAGIAPTLILLRVTSRSPDLRSSCNCLYSQPLQRLSKADAESSVTSVEKDDVEFITPARSV</sequence>
<keyword evidence="1" id="KW-0472">Membrane</keyword>
<feature type="transmembrane region" description="Helical" evidence="1">
    <location>
        <begin position="163"/>
        <end position="182"/>
    </location>
</feature>
<dbReference type="AlphaFoldDB" id="A0AA39P9Z8"/>
<dbReference type="EMBL" id="JAUEPU010000086">
    <property type="protein sequence ID" value="KAK0479809.1"/>
    <property type="molecule type" value="Genomic_DNA"/>
</dbReference>
<gene>
    <name evidence="2" type="ORF">EDD18DRAFT_1364067</name>
</gene>
<evidence type="ECO:0000256" key="1">
    <source>
        <dbReference type="SAM" id="Phobius"/>
    </source>
</evidence>
<keyword evidence="1" id="KW-1133">Transmembrane helix</keyword>
<evidence type="ECO:0000313" key="3">
    <source>
        <dbReference type="Proteomes" id="UP001175228"/>
    </source>
</evidence>
<reference evidence="2" key="1">
    <citation type="submission" date="2023-06" db="EMBL/GenBank/DDBJ databases">
        <authorList>
            <consortium name="Lawrence Berkeley National Laboratory"/>
            <person name="Ahrendt S."/>
            <person name="Sahu N."/>
            <person name="Indic B."/>
            <person name="Wong-Bajracharya J."/>
            <person name="Merenyi Z."/>
            <person name="Ke H.-M."/>
            <person name="Monk M."/>
            <person name="Kocsube S."/>
            <person name="Drula E."/>
            <person name="Lipzen A."/>
            <person name="Balint B."/>
            <person name="Henrissat B."/>
            <person name="Andreopoulos B."/>
            <person name="Martin F.M."/>
            <person name="Harder C.B."/>
            <person name="Rigling D."/>
            <person name="Ford K.L."/>
            <person name="Foster G.D."/>
            <person name="Pangilinan J."/>
            <person name="Papanicolaou A."/>
            <person name="Barry K."/>
            <person name="LaButti K."/>
            <person name="Viragh M."/>
            <person name="Koriabine M."/>
            <person name="Yan M."/>
            <person name="Riley R."/>
            <person name="Champramary S."/>
            <person name="Plett K.L."/>
            <person name="Tsai I.J."/>
            <person name="Slot J."/>
            <person name="Sipos G."/>
            <person name="Plett J."/>
            <person name="Nagy L.G."/>
            <person name="Grigoriev I.V."/>
        </authorList>
    </citation>
    <scope>NUCLEOTIDE SEQUENCE</scope>
    <source>
        <strain evidence="2">HWK02</strain>
    </source>
</reference>
<keyword evidence="1" id="KW-0812">Transmembrane</keyword>
<accession>A0AA39P9Z8</accession>
<keyword evidence="3" id="KW-1185">Reference proteome</keyword>
<feature type="transmembrane region" description="Helical" evidence="1">
    <location>
        <begin position="22"/>
        <end position="48"/>
    </location>
</feature>
<feature type="transmembrane region" description="Helical" evidence="1">
    <location>
        <begin position="194"/>
        <end position="212"/>
    </location>
</feature>
<comment type="caution">
    <text evidence="2">The sequence shown here is derived from an EMBL/GenBank/DDBJ whole genome shotgun (WGS) entry which is preliminary data.</text>
</comment>
<feature type="transmembrane region" description="Helical" evidence="1">
    <location>
        <begin position="122"/>
        <end position="143"/>
    </location>
</feature>
<dbReference type="Proteomes" id="UP001175228">
    <property type="component" value="Unassembled WGS sequence"/>
</dbReference>
<proteinExistence type="predicted"/>